<dbReference type="Pfam" id="PF00144">
    <property type="entry name" value="Beta-lactamase"/>
    <property type="match status" value="1"/>
</dbReference>
<evidence type="ECO:0000256" key="4">
    <source>
        <dbReference type="ARBA" id="ARBA00023251"/>
    </source>
</evidence>
<dbReference type="InterPro" id="IPR012338">
    <property type="entry name" value="Beta-lactam/transpept-like"/>
</dbReference>
<dbReference type="EMBL" id="BAAAGE010000007">
    <property type="protein sequence ID" value="GAA0732672.1"/>
    <property type="molecule type" value="Genomic_DNA"/>
</dbReference>
<feature type="domain" description="Beta-lactamase-related" evidence="6">
    <location>
        <begin position="39"/>
        <end position="359"/>
    </location>
</feature>
<keyword evidence="3 5" id="KW-0378">Hydrolase</keyword>
<keyword evidence="8" id="KW-1185">Reference proteome</keyword>
<dbReference type="PANTHER" id="PTHR46825">
    <property type="entry name" value="D-ALANYL-D-ALANINE-CARBOXYPEPTIDASE/ENDOPEPTIDASE AMPH"/>
    <property type="match status" value="1"/>
</dbReference>
<dbReference type="PROSITE" id="PS00336">
    <property type="entry name" value="BETA_LACTAMASE_C"/>
    <property type="match status" value="1"/>
</dbReference>
<dbReference type="RefSeq" id="WP_343914600.1">
    <property type="nucleotide sequence ID" value="NZ_BAAAGE010000007.1"/>
</dbReference>
<name>A0ABN1J949_9FLAO</name>
<evidence type="ECO:0000256" key="2">
    <source>
        <dbReference type="ARBA" id="ARBA00007840"/>
    </source>
</evidence>
<dbReference type="InterPro" id="IPR001586">
    <property type="entry name" value="Beta-lactam_class-C_AS"/>
</dbReference>
<evidence type="ECO:0000313" key="8">
    <source>
        <dbReference type="Proteomes" id="UP001501758"/>
    </source>
</evidence>
<gene>
    <name evidence="7" type="ORF">GCM10009430_46040</name>
</gene>
<comment type="caution">
    <text evidence="7">The sequence shown here is derived from an EMBL/GenBank/DDBJ whole genome shotgun (WGS) entry which is preliminary data.</text>
</comment>
<evidence type="ECO:0000256" key="3">
    <source>
        <dbReference type="ARBA" id="ARBA00022801"/>
    </source>
</evidence>
<protein>
    <recommendedName>
        <fullName evidence="5">Beta-lactamase</fullName>
        <ecNumber evidence="5">3.5.2.6</ecNumber>
    </recommendedName>
</protein>
<keyword evidence="4 5" id="KW-0046">Antibiotic resistance</keyword>
<proteinExistence type="inferred from homology"/>
<comment type="catalytic activity">
    <reaction evidence="1 5">
        <text>a beta-lactam + H2O = a substituted beta-amino acid</text>
        <dbReference type="Rhea" id="RHEA:20401"/>
        <dbReference type="ChEBI" id="CHEBI:15377"/>
        <dbReference type="ChEBI" id="CHEBI:35627"/>
        <dbReference type="ChEBI" id="CHEBI:140347"/>
        <dbReference type="EC" id="3.5.2.6"/>
    </reaction>
</comment>
<accession>A0ABN1J949</accession>
<dbReference type="SUPFAM" id="SSF56601">
    <property type="entry name" value="beta-lactamase/transpeptidase-like"/>
    <property type="match status" value="1"/>
</dbReference>
<comment type="similarity">
    <text evidence="2 5">Belongs to the class-C beta-lactamase family.</text>
</comment>
<evidence type="ECO:0000259" key="6">
    <source>
        <dbReference type="Pfam" id="PF00144"/>
    </source>
</evidence>
<evidence type="ECO:0000313" key="7">
    <source>
        <dbReference type="EMBL" id="GAA0732672.1"/>
    </source>
</evidence>
<reference evidence="7 8" key="1">
    <citation type="journal article" date="2019" name="Int. J. Syst. Evol. Microbiol.">
        <title>The Global Catalogue of Microorganisms (GCM) 10K type strain sequencing project: providing services to taxonomists for standard genome sequencing and annotation.</title>
        <authorList>
            <consortium name="The Broad Institute Genomics Platform"/>
            <consortium name="The Broad Institute Genome Sequencing Center for Infectious Disease"/>
            <person name="Wu L."/>
            <person name="Ma J."/>
        </authorList>
    </citation>
    <scope>NUCLEOTIDE SEQUENCE [LARGE SCALE GENOMIC DNA]</scope>
    <source>
        <strain evidence="7 8">JCM 15974</strain>
    </source>
</reference>
<dbReference type="Proteomes" id="UP001501758">
    <property type="component" value="Unassembled WGS sequence"/>
</dbReference>
<dbReference type="InterPro" id="IPR050491">
    <property type="entry name" value="AmpC-like"/>
</dbReference>
<organism evidence="7 8">
    <name type="scientific">Aquimarina litoralis</name>
    <dbReference type="NCBI Taxonomy" id="584605"/>
    <lineage>
        <taxon>Bacteria</taxon>
        <taxon>Pseudomonadati</taxon>
        <taxon>Bacteroidota</taxon>
        <taxon>Flavobacteriia</taxon>
        <taxon>Flavobacteriales</taxon>
        <taxon>Flavobacteriaceae</taxon>
        <taxon>Aquimarina</taxon>
    </lineage>
</organism>
<dbReference type="PANTHER" id="PTHR46825:SF9">
    <property type="entry name" value="BETA-LACTAMASE-RELATED DOMAIN-CONTAINING PROTEIN"/>
    <property type="match status" value="1"/>
</dbReference>
<dbReference type="Gene3D" id="3.40.710.10">
    <property type="entry name" value="DD-peptidase/beta-lactamase superfamily"/>
    <property type="match status" value="1"/>
</dbReference>
<dbReference type="EC" id="3.5.2.6" evidence="5"/>
<sequence length="375" mass="42684">MKYSLLLASLFFIVSFQKSFSQENNLDGIIPEIIKKNGEKFVKSKNISSVSIGIYKDGRVYTEHFGEIVKGKNNPPNDNTIYEIGSISKTITGYLVAKAVLNKKIKLEDDIRIYLDGNYPNLEYKGVPITIKHLITHTSGLPTFLPSRMNGLYEKLTKEVPNEYLALEKSYDKEKFLNELTTVSITTEPGIHYLYSNSGAELIGCILEKVYHKSIDELLKENFSDTFNMSATTIKLDSLQSKNLVRGYWMDSETPAPNNLNPLWGTAGGIKMTITDMMRYIELQLDDNNPIVSESHKALYEIRSPLQIGYYWRIWKDKYGTSYNHHGGTSGTQNWLFIYPKYNLGISIITNQSGPKTPKLLNKTAQKMLKELIKE</sequence>
<evidence type="ECO:0000256" key="5">
    <source>
        <dbReference type="RuleBase" id="RU361140"/>
    </source>
</evidence>
<dbReference type="InterPro" id="IPR001466">
    <property type="entry name" value="Beta-lactam-related"/>
</dbReference>
<evidence type="ECO:0000256" key="1">
    <source>
        <dbReference type="ARBA" id="ARBA00001526"/>
    </source>
</evidence>